<keyword evidence="3" id="KW-0804">Transcription</keyword>
<feature type="domain" description="Transcription factor IIIC subunit 5 HTH" evidence="6">
    <location>
        <begin position="185"/>
        <end position="346"/>
    </location>
</feature>
<feature type="region of interest" description="Disordered" evidence="5">
    <location>
        <begin position="478"/>
        <end position="500"/>
    </location>
</feature>
<gene>
    <name evidence="8" type="ORF">KGF57_004828</name>
</gene>
<dbReference type="GO" id="GO:0005634">
    <property type="term" value="C:nucleus"/>
    <property type="evidence" value="ECO:0007669"/>
    <property type="project" value="UniProtKB-SubCell"/>
</dbReference>
<evidence type="ECO:0000259" key="7">
    <source>
        <dbReference type="Pfam" id="PF17682"/>
    </source>
</evidence>
<dbReference type="InterPro" id="IPR040454">
    <property type="entry name" value="TF_IIIC_Tfc1/Sfc1"/>
</dbReference>
<dbReference type="InterPro" id="IPR019136">
    <property type="entry name" value="TF_IIIC_su-5_HTH"/>
</dbReference>
<dbReference type="GeneID" id="76152872"/>
<feature type="compositionally biased region" description="Basic and acidic residues" evidence="5">
    <location>
        <begin position="478"/>
        <end position="488"/>
    </location>
</feature>
<dbReference type="AlphaFoldDB" id="A0AAD5BAH6"/>
<feature type="domain" description="Transcription factor IIIC subunit Tfc1/Sfc1 triple barrel" evidence="7">
    <location>
        <begin position="19"/>
        <end position="133"/>
    </location>
</feature>
<dbReference type="Proteomes" id="UP001204833">
    <property type="component" value="Unassembled WGS sequence"/>
</dbReference>
<comment type="subcellular location">
    <subcellularLocation>
        <location evidence="1">Nucleus</location>
    </subcellularLocation>
</comment>
<dbReference type="GO" id="GO:0000127">
    <property type="term" value="C:transcription factor TFIIIC complex"/>
    <property type="evidence" value="ECO:0007669"/>
    <property type="project" value="InterPro"/>
</dbReference>
<sequence length="581" mass="66689">MDENPLAEFHSMDIPHVSAIELPLNVQSETKVISALGGKGKISDAIKNSDVPLELRFRKDPFHHPVQATSSTNERILVKVMIPKKVVKQNQAASVRELIRKNDEDKSTANTKVQPIAIVDKTFRFRGMSDFQVITKNNPVVQDITKNVIGATNYETLKHYVERHNNFHNYMDMSNEYFENKDHNLPPPPVFSTIKYPFDYRYQKNPITSTVKDEKSGEVKVVSKKTPFKLHTILIDISAEPPTEPPAKLRANLDKLLTEKLPVNSADYLLIKCIEWCKEMFTIKPIWIRRHLYDIIPEELSRSLKFALPYVTYIYRSGPWRFCNIKIGVDPRTDPKFWRYQNEYFRVVGVRNSSQQSSRKVIPKTLENAPFSIEISQNLLFDGINLPSAVTYQIGDILDLDITSIIENHMTSMGKDFVRESLDVSDGWINKTTMSLIRRIMRYKLQQLVKEEPIDQSKIYKMSNADFVREETFADDPKVDEGDAKIDNYDSDEEDQDVEEETMGVDVDVGVGDNSEVEEEQIEEQVEKINVADDAVVDKSGKDPDAMDVDDIFTRLGNMNQETADSLRHLVGFIRQDDLNT</sequence>
<dbReference type="PANTHER" id="PTHR13230:SF5">
    <property type="entry name" value="GENERAL TRANSCRIPTION FACTOR 3C POLYPEPTIDE 5"/>
    <property type="match status" value="1"/>
</dbReference>
<organism evidence="8 9">
    <name type="scientific">Candida theae</name>
    <dbReference type="NCBI Taxonomy" id="1198502"/>
    <lineage>
        <taxon>Eukaryota</taxon>
        <taxon>Fungi</taxon>
        <taxon>Dikarya</taxon>
        <taxon>Ascomycota</taxon>
        <taxon>Saccharomycotina</taxon>
        <taxon>Pichiomycetes</taxon>
        <taxon>Debaryomycetaceae</taxon>
        <taxon>Candida/Lodderomyces clade</taxon>
        <taxon>Candida</taxon>
    </lineage>
</organism>
<dbReference type="InterPro" id="IPR041499">
    <property type="entry name" value="Tfc1/Sfc1_N"/>
</dbReference>
<name>A0AAD5BAH6_9ASCO</name>
<dbReference type="InterPro" id="IPR042536">
    <property type="entry name" value="TFIIIC_tauA_Sfc1"/>
</dbReference>
<reference evidence="8 9" key="1">
    <citation type="journal article" date="2022" name="DNA Res.">
        <title>Genome analysis of five recently described species of the CUG-Ser clade uncovers Candida theae as a new hybrid lineage with pathogenic potential in the Candida parapsilosis species complex.</title>
        <authorList>
            <person name="Mixao V."/>
            <person name="Del Olmo V."/>
            <person name="Hegedusova E."/>
            <person name="Saus E."/>
            <person name="Pryszcz L."/>
            <person name="Cillingova A."/>
            <person name="Nosek J."/>
            <person name="Gabaldon T."/>
        </authorList>
    </citation>
    <scope>NUCLEOTIDE SEQUENCE [LARGE SCALE GENOMIC DNA]</scope>
    <source>
        <strain evidence="8 9">CBS 12239</strain>
    </source>
</reference>
<keyword evidence="2" id="KW-0238">DNA-binding</keyword>
<dbReference type="GO" id="GO:0006384">
    <property type="term" value="P:transcription initiation at RNA polymerase III promoter"/>
    <property type="evidence" value="ECO:0007669"/>
    <property type="project" value="InterPro"/>
</dbReference>
<proteinExistence type="predicted"/>
<dbReference type="EMBL" id="JAIHNG010000164">
    <property type="protein sequence ID" value="KAI5949230.1"/>
    <property type="molecule type" value="Genomic_DNA"/>
</dbReference>
<dbReference type="RefSeq" id="XP_051606740.1">
    <property type="nucleotide sequence ID" value="XM_051754380.1"/>
</dbReference>
<dbReference type="Pfam" id="PF09734">
    <property type="entry name" value="Tau95"/>
    <property type="match status" value="1"/>
</dbReference>
<evidence type="ECO:0000313" key="9">
    <source>
        <dbReference type="Proteomes" id="UP001204833"/>
    </source>
</evidence>
<feature type="compositionally biased region" description="Acidic residues" evidence="5">
    <location>
        <begin position="489"/>
        <end position="500"/>
    </location>
</feature>
<evidence type="ECO:0000256" key="4">
    <source>
        <dbReference type="ARBA" id="ARBA00023242"/>
    </source>
</evidence>
<keyword evidence="9" id="KW-1185">Reference proteome</keyword>
<protein>
    <submittedName>
        <fullName evidence="8">TFC1</fullName>
    </submittedName>
</protein>
<keyword evidence="4" id="KW-0539">Nucleus</keyword>
<evidence type="ECO:0000256" key="5">
    <source>
        <dbReference type="SAM" id="MobiDB-lite"/>
    </source>
</evidence>
<evidence type="ECO:0000256" key="3">
    <source>
        <dbReference type="ARBA" id="ARBA00023163"/>
    </source>
</evidence>
<dbReference type="Pfam" id="PF17682">
    <property type="entry name" value="Tau95_N"/>
    <property type="match status" value="1"/>
</dbReference>
<evidence type="ECO:0000256" key="2">
    <source>
        <dbReference type="ARBA" id="ARBA00023125"/>
    </source>
</evidence>
<comment type="caution">
    <text evidence="8">The sequence shown here is derived from an EMBL/GenBank/DDBJ whole genome shotgun (WGS) entry which is preliminary data.</text>
</comment>
<dbReference type="PANTHER" id="PTHR13230">
    <property type="entry name" value="GENERAL TRANSCRIPTION FACTOR IIIC, POLYPEPTIDE 5"/>
    <property type="match status" value="1"/>
</dbReference>
<evidence type="ECO:0000313" key="8">
    <source>
        <dbReference type="EMBL" id="KAI5949230.1"/>
    </source>
</evidence>
<dbReference type="GO" id="GO:0001002">
    <property type="term" value="F:RNA polymerase III type 1 promoter sequence-specific DNA binding"/>
    <property type="evidence" value="ECO:0007669"/>
    <property type="project" value="TreeGrafter"/>
</dbReference>
<dbReference type="Gene3D" id="3.30.200.160">
    <property type="entry name" value="TFIIIC, subcomplex tauA, subunit Sfc1, barrel domain"/>
    <property type="match status" value="1"/>
</dbReference>
<accession>A0AAD5BAH6</accession>
<evidence type="ECO:0000256" key="1">
    <source>
        <dbReference type="ARBA" id="ARBA00004123"/>
    </source>
</evidence>
<dbReference type="GO" id="GO:0001003">
    <property type="term" value="F:RNA polymerase III type 2 promoter sequence-specific DNA binding"/>
    <property type="evidence" value="ECO:0007669"/>
    <property type="project" value="TreeGrafter"/>
</dbReference>
<evidence type="ECO:0000259" key="6">
    <source>
        <dbReference type="Pfam" id="PF09734"/>
    </source>
</evidence>